<dbReference type="Pfam" id="PF01713">
    <property type="entry name" value="Smr"/>
    <property type="match status" value="1"/>
</dbReference>
<dbReference type="InterPro" id="IPR002625">
    <property type="entry name" value="Smr_dom"/>
</dbReference>
<feature type="coiled-coil region" evidence="1">
    <location>
        <begin position="21"/>
        <end position="81"/>
    </location>
</feature>
<keyword evidence="1" id="KW-0175">Coiled coil</keyword>
<dbReference type="EMBL" id="JAZGSY010000421">
    <property type="protein sequence ID" value="KAL1836370.1"/>
    <property type="molecule type" value="Genomic_DNA"/>
</dbReference>
<dbReference type="InterPro" id="IPR013899">
    <property type="entry name" value="DUF1771"/>
</dbReference>
<sequence>MASSAIHTSQLGGHAFSHRTSEDLEAEYDRLRNLARAEGDKMASCFERSREAYQRGDGALAKQLSDEGKRHKKKQEEYNKQASDFIFRENNHPDRVPEDAIDLHGQFVREAEAILEARIRYDREAGQSHLHVIVGKGNHSAGGVQKLKPCVERLCRDLGLDYATEDNEGRIYVDLRGRKVDSPPPMSRPSRDDGDGEHRPQRPQRPHRPHHQRPPPPKEEEDEGILACLKVCCTVM</sequence>
<evidence type="ECO:0000313" key="4">
    <source>
        <dbReference type="EMBL" id="KAL1836370.1"/>
    </source>
</evidence>
<organism evidence="4 5">
    <name type="scientific">Humicola insolens</name>
    <name type="common">Soft-rot fungus</name>
    <dbReference type="NCBI Taxonomy" id="85995"/>
    <lineage>
        <taxon>Eukaryota</taxon>
        <taxon>Fungi</taxon>
        <taxon>Dikarya</taxon>
        <taxon>Ascomycota</taxon>
        <taxon>Pezizomycotina</taxon>
        <taxon>Sordariomycetes</taxon>
        <taxon>Sordariomycetidae</taxon>
        <taxon>Sordariales</taxon>
        <taxon>Chaetomiaceae</taxon>
        <taxon>Mycothermus</taxon>
    </lineage>
</organism>
<evidence type="ECO:0000313" key="5">
    <source>
        <dbReference type="Proteomes" id="UP001583172"/>
    </source>
</evidence>
<reference evidence="4 5" key="1">
    <citation type="journal article" date="2024" name="Commun. Biol.">
        <title>Comparative genomic analysis of thermophilic fungi reveals convergent evolutionary adaptations and gene losses.</title>
        <authorList>
            <person name="Steindorff A.S."/>
            <person name="Aguilar-Pontes M.V."/>
            <person name="Robinson A.J."/>
            <person name="Andreopoulos B."/>
            <person name="LaButti K."/>
            <person name="Kuo A."/>
            <person name="Mondo S."/>
            <person name="Riley R."/>
            <person name="Otillar R."/>
            <person name="Haridas S."/>
            <person name="Lipzen A."/>
            <person name="Grimwood J."/>
            <person name="Schmutz J."/>
            <person name="Clum A."/>
            <person name="Reid I.D."/>
            <person name="Moisan M.C."/>
            <person name="Butler G."/>
            <person name="Nguyen T.T.M."/>
            <person name="Dewar K."/>
            <person name="Conant G."/>
            <person name="Drula E."/>
            <person name="Henrissat B."/>
            <person name="Hansel C."/>
            <person name="Singer S."/>
            <person name="Hutchinson M.I."/>
            <person name="de Vries R.P."/>
            <person name="Natvig D.O."/>
            <person name="Powell A.J."/>
            <person name="Tsang A."/>
            <person name="Grigoriev I.V."/>
        </authorList>
    </citation>
    <scope>NUCLEOTIDE SEQUENCE [LARGE SCALE GENOMIC DNA]</scope>
    <source>
        <strain evidence="4 5">CBS 620.91</strain>
    </source>
</reference>
<feature type="region of interest" description="Disordered" evidence="2">
    <location>
        <begin position="175"/>
        <end position="222"/>
    </location>
</feature>
<feature type="region of interest" description="Disordered" evidence="2">
    <location>
        <begin position="1"/>
        <end position="20"/>
    </location>
</feature>
<dbReference type="PANTHER" id="PTHR47417:SF1">
    <property type="entry name" value="SMR DOMAIN-CONTAINING PROTEIN YPL199C"/>
    <property type="match status" value="1"/>
</dbReference>
<feature type="compositionally biased region" description="Polar residues" evidence="2">
    <location>
        <begin position="1"/>
        <end position="11"/>
    </location>
</feature>
<dbReference type="Proteomes" id="UP001583172">
    <property type="component" value="Unassembled WGS sequence"/>
</dbReference>
<dbReference type="InterPro" id="IPR053020">
    <property type="entry name" value="Smr_domain_protein"/>
</dbReference>
<dbReference type="PANTHER" id="PTHR47417">
    <property type="entry name" value="SMR DOMAIN-CONTAINING PROTEIN YPL199C"/>
    <property type="match status" value="1"/>
</dbReference>
<proteinExistence type="predicted"/>
<feature type="domain" description="Smr" evidence="3">
    <location>
        <begin position="101"/>
        <end position="176"/>
    </location>
</feature>
<dbReference type="PROSITE" id="PS50828">
    <property type="entry name" value="SMR"/>
    <property type="match status" value="1"/>
</dbReference>
<dbReference type="InterPro" id="IPR036063">
    <property type="entry name" value="Smr_dom_sf"/>
</dbReference>
<evidence type="ECO:0000259" key="3">
    <source>
        <dbReference type="PROSITE" id="PS50828"/>
    </source>
</evidence>
<dbReference type="SMART" id="SM01162">
    <property type="entry name" value="DUF1771"/>
    <property type="match status" value="1"/>
</dbReference>
<dbReference type="Pfam" id="PF08590">
    <property type="entry name" value="DUF1771"/>
    <property type="match status" value="1"/>
</dbReference>
<evidence type="ECO:0000256" key="2">
    <source>
        <dbReference type="SAM" id="MobiDB-lite"/>
    </source>
</evidence>
<protein>
    <recommendedName>
        <fullName evidence="3">Smr domain-containing protein</fullName>
    </recommendedName>
</protein>
<gene>
    <name evidence="4" type="ORF">VTJ49DRAFT_5234</name>
</gene>
<feature type="compositionally biased region" description="Basic and acidic residues" evidence="2">
    <location>
        <begin position="189"/>
        <end position="200"/>
    </location>
</feature>
<comment type="caution">
    <text evidence="4">The sequence shown here is derived from an EMBL/GenBank/DDBJ whole genome shotgun (WGS) entry which is preliminary data.</text>
</comment>
<dbReference type="SUPFAM" id="SSF160443">
    <property type="entry name" value="SMR domain-like"/>
    <property type="match status" value="1"/>
</dbReference>
<evidence type="ECO:0000256" key="1">
    <source>
        <dbReference type="SAM" id="Coils"/>
    </source>
</evidence>
<feature type="compositionally biased region" description="Basic residues" evidence="2">
    <location>
        <begin position="201"/>
        <end position="213"/>
    </location>
</feature>
<keyword evidence="5" id="KW-1185">Reference proteome</keyword>
<accession>A0ABR3V3N7</accession>
<name>A0ABR3V3N7_HUMIN</name>
<dbReference type="Gene3D" id="3.30.1370.110">
    <property type="match status" value="1"/>
</dbReference>
<dbReference type="SMART" id="SM00463">
    <property type="entry name" value="SMR"/>
    <property type="match status" value="1"/>
</dbReference>